<feature type="region of interest" description="Disordered" evidence="1">
    <location>
        <begin position="493"/>
        <end position="519"/>
    </location>
</feature>
<evidence type="ECO:0000313" key="2">
    <source>
        <dbReference type="EMBL" id="GLB45984.1"/>
    </source>
</evidence>
<feature type="region of interest" description="Disordered" evidence="1">
    <location>
        <begin position="403"/>
        <end position="478"/>
    </location>
</feature>
<protein>
    <submittedName>
        <fullName evidence="2">Uncharacterized protein</fullName>
    </submittedName>
</protein>
<proteinExistence type="predicted"/>
<keyword evidence="3" id="KW-1185">Reference proteome</keyword>
<comment type="caution">
    <text evidence="2">The sequence shown here is derived from an EMBL/GenBank/DDBJ whole genome shotgun (WGS) entry which is preliminary data.</text>
</comment>
<feature type="region of interest" description="Disordered" evidence="1">
    <location>
        <begin position="81"/>
        <end position="155"/>
    </location>
</feature>
<feature type="region of interest" description="Disordered" evidence="1">
    <location>
        <begin position="27"/>
        <end position="57"/>
    </location>
</feature>
<feature type="region of interest" description="Disordered" evidence="1">
    <location>
        <begin position="194"/>
        <end position="308"/>
    </location>
</feature>
<feature type="compositionally biased region" description="Low complexity" evidence="1">
    <location>
        <begin position="436"/>
        <end position="478"/>
    </location>
</feature>
<name>A0A9P3US82_LYOSH</name>
<accession>A0A9P3US82</accession>
<evidence type="ECO:0000256" key="1">
    <source>
        <dbReference type="SAM" id="MobiDB-lite"/>
    </source>
</evidence>
<gene>
    <name evidence="2" type="ORF">LshimejAT787_4800020</name>
</gene>
<dbReference type="Proteomes" id="UP001063166">
    <property type="component" value="Unassembled WGS sequence"/>
</dbReference>
<feature type="compositionally biased region" description="Polar residues" evidence="1">
    <location>
        <begin position="136"/>
        <end position="146"/>
    </location>
</feature>
<reference evidence="2" key="1">
    <citation type="submission" date="2022-07" db="EMBL/GenBank/DDBJ databases">
        <title>The genome of Lyophyllum shimeji provides insight into the initial evolution of ectomycorrhizal fungal genome.</title>
        <authorList>
            <person name="Kobayashi Y."/>
            <person name="Shibata T."/>
            <person name="Hirakawa H."/>
            <person name="Shigenobu S."/>
            <person name="Nishiyama T."/>
            <person name="Yamada A."/>
            <person name="Hasebe M."/>
            <person name="Kawaguchi M."/>
        </authorList>
    </citation>
    <scope>NUCLEOTIDE SEQUENCE</scope>
    <source>
        <strain evidence="2">AT787</strain>
    </source>
</reference>
<feature type="compositionally biased region" description="Low complexity" evidence="1">
    <location>
        <begin position="493"/>
        <end position="508"/>
    </location>
</feature>
<feature type="compositionally biased region" description="Low complexity" evidence="1">
    <location>
        <begin position="27"/>
        <end position="45"/>
    </location>
</feature>
<organism evidence="2 3">
    <name type="scientific">Lyophyllum shimeji</name>
    <name type="common">Hon-shimeji</name>
    <name type="synonym">Tricholoma shimeji</name>
    <dbReference type="NCBI Taxonomy" id="47721"/>
    <lineage>
        <taxon>Eukaryota</taxon>
        <taxon>Fungi</taxon>
        <taxon>Dikarya</taxon>
        <taxon>Basidiomycota</taxon>
        <taxon>Agaricomycotina</taxon>
        <taxon>Agaricomycetes</taxon>
        <taxon>Agaricomycetidae</taxon>
        <taxon>Agaricales</taxon>
        <taxon>Tricholomatineae</taxon>
        <taxon>Lyophyllaceae</taxon>
        <taxon>Lyophyllum</taxon>
    </lineage>
</organism>
<evidence type="ECO:0000313" key="3">
    <source>
        <dbReference type="Proteomes" id="UP001063166"/>
    </source>
</evidence>
<dbReference type="EMBL" id="BRPK01000048">
    <property type="protein sequence ID" value="GLB45984.1"/>
    <property type="molecule type" value="Genomic_DNA"/>
</dbReference>
<sequence>MASSSPPPFSSSPADFMFTSSPVSELSAWSRASEESTATASTSASVGLDRSAPDDQFTRRLHELLLLVIREREDDDLKRRLKWNGDGSECSSSSPASGTSHDSSYDIAATDTDTTHHTPAAANTPNWPPSPPQDAYMQTTPPSSDFPTEPHTESSLSTLVFASPASDFASPIKPPRPAPRCTYRIIHRASSYLPARRGHDSSPSPCTANVRTEPGMHPPPRKRPKILTRTATHTSIRTELARAPASTRRAASLRSLPDDHGGGDEGQGAGGGDVKEQHVLPPAGDVPTAPATPVPVPESAEHGARTGARPGLWHVPIIAPPPVLPPAPVLDEPPACVRVKRLLEREAVLRAEMGLARDGEGCAGAGAGLARWDWDWDWDDLGLGEELRGRVVRWILEVVPPVPSGSSGGRVGCSSESEGSEDDGSSTGNVRTCPISSTSSTASSNSSTSTSTSTSTSAHTASSNTSTSTSISTNCTTTGLTPTPRITFCSPATFSPSSSTSSSTCSTPYSPPAPRPQSGQSILLKSARAARDVAGDTVSCGVSVPAVLLGRAVPARRGWGGDRVGVEGMAKEKEKEKEEEERFVFGAELDAEGRVLVTWDIAVACLALSVKHHRDFLHPLFPVSAFEFQRLAPHVDAGGPLSYEDLEIAHRDVSAALAWRLGDTPQALLSEVWAALPALRRLLRGEGGEGDEKDGGEIEPEWNCAQRETWRVLFYGGWR</sequence>
<feature type="compositionally biased region" description="Low complexity" evidence="1">
    <location>
        <begin position="241"/>
        <end position="255"/>
    </location>
</feature>
<feature type="compositionally biased region" description="Low complexity" evidence="1">
    <location>
        <begin position="88"/>
        <end position="125"/>
    </location>
</feature>
<feature type="compositionally biased region" description="Polar residues" evidence="1">
    <location>
        <begin position="201"/>
        <end position="210"/>
    </location>
</feature>
<dbReference type="OrthoDB" id="3250555at2759"/>
<dbReference type="AlphaFoldDB" id="A0A9P3US82"/>